<evidence type="ECO:0000313" key="3">
    <source>
        <dbReference type="Proteomes" id="UP000287166"/>
    </source>
</evidence>
<gene>
    <name evidence="2" type="ORF">SCP_0801210</name>
</gene>
<dbReference type="EMBL" id="BFAD01000008">
    <property type="protein sequence ID" value="GBE85603.1"/>
    <property type="molecule type" value="Genomic_DNA"/>
</dbReference>
<proteinExistence type="predicted"/>
<feature type="compositionally biased region" description="Basic residues" evidence="1">
    <location>
        <begin position="245"/>
        <end position="257"/>
    </location>
</feature>
<dbReference type="OrthoDB" id="3226064at2759"/>
<dbReference type="Proteomes" id="UP000287166">
    <property type="component" value="Unassembled WGS sequence"/>
</dbReference>
<dbReference type="AlphaFoldDB" id="A0A401GTU7"/>
<reference evidence="2 3" key="1">
    <citation type="journal article" date="2018" name="Sci. Rep.">
        <title>Genome sequence of the cauliflower mushroom Sparassis crispa (Hanabiratake) and its association with beneficial usage.</title>
        <authorList>
            <person name="Kiyama R."/>
            <person name="Furutani Y."/>
            <person name="Kawaguchi K."/>
            <person name="Nakanishi T."/>
        </authorList>
    </citation>
    <scope>NUCLEOTIDE SEQUENCE [LARGE SCALE GENOMIC DNA]</scope>
</reference>
<dbReference type="STRING" id="139825.A0A401GTU7"/>
<evidence type="ECO:0000256" key="1">
    <source>
        <dbReference type="SAM" id="MobiDB-lite"/>
    </source>
</evidence>
<dbReference type="RefSeq" id="XP_027616516.1">
    <property type="nucleotide sequence ID" value="XM_027760715.1"/>
</dbReference>
<evidence type="ECO:0000313" key="2">
    <source>
        <dbReference type="EMBL" id="GBE85603.1"/>
    </source>
</evidence>
<dbReference type="SUPFAM" id="SSF81383">
    <property type="entry name" value="F-box domain"/>
    <property type="match status" value="1"/>
</dbReference>
<feature type="region of interest" description="Disordered" evidence="1">
    <location>
        <begin position="233"/>
        <end position="274"/>
    </location>
</feature>
<evidence type="ECO:0008006" key="4">
    <source>
        <dbReference type="Google" id="ProtNLM"/>
    </source>
</evidence>
<accession>A0A401GTU7</accession>
<name>A0A401GTU7_9APHY</name>
<dbReference type="InParanoid" id="A0A401GTU7"/>
<organism evidence="2 3">
    <name type="scientific">Sparassis crispa</name>
    <dbReference type="NCBI Taxonomy" id="139825"/>
    <lineage>
        <taxon>Eukaryota</taxon>
        <taxon>Fungi</taxon>
        <taxon>Dikarya</taxon>
        <taxon>Basidiomycota</taxon>
        <taxon>Agaricomycotina</taxon>
        <taxon>Agaricomycetes</taxon>
        <taxon>Polyporales</taxon>
        <taxon>Sparassidaceae</taxon>
        <taxon>Sparassis</taxon>
    </lineage>
</organism>
<sequence>MSILVLPPEVIEAIAVNTVVAGFPTTIAAFAQTCRTIRAIIYNTSDHQLWREVFLAVFDDPRACHYIDTADFDWGSEFKRRTWAAGYLCTHTCLLPVQKPHALRSRTTAIEHPELPDTSPAENARLLYTLLSVIKTSAPASSPHGFEDLHSLTHAHNLPYTHQHTPLIVLPAFHGPSLNVEWLRTTLERGLPPSIIAKVSGEFFDETWLVTPEAQALCQLICCTGFMPVPQLQEEPESGSTSSSTKRKAKRKSRKKANQAPLDMSVDAQQKRARYRARERVYDLNYLKRRRHWGPFRPVMPSALPPPSSSSPSADANPDRNVLYTMLDPSDLDSSSSDSDFVPMDDPRRQSSATPPSEPEPDFSAPLRKRREPTAAQLLPDWTWLAAARIICEANMRTQGPAQDNVEELCQWDGVREYAWIHTTEGKDPAEEDVTAQGKATQVRDEEVQGWDWAGVEGVWRRCVSWLDYTDLINHNNVGEFDDPDLEEAMLIVPLRLRIVGYGPPAIPTHVDRPTIKVEGEMGGAGWVGVPEVNDDVRKIHGTVSTIADGSIRWSLYSSHEDSNTDQWVSEAIQVGGVGSAMGVLGMWTGAFHEDDDPLGAFWAWRVA</sequence>
<keyword evidence="3" id="KW-1185">Reference proteome</keyword>
<dbReference type="InterPro" id="IPR036047">
    <property type="entry name" value="F-box-like_dom_sf"/>
</dbReference>
<dbReference type="GeneID" id="38782520"/>
<comment type="caution">
    <text evidence="2">The sequence shown here is derived from an EMBL/GenBank/DDBJ whole genome shotgun (WGS) entry which is preliminary data.</text>
</comment>
<feature type="region of interest" description="Disordered" evidence="1">
    <location>
        <begin position="303"/>
        <end position="369"/>
    </location>
</feature>
<feature type="compositionally biased region" description="Low complexity" evidence="1">
    <location>
        <begin position="328"/>
        <end position="344"/>
    </location>
</feature>
<protein>
    <recommendedName>
        <fullName evidence="4">F-box domain-containing protein</fullName>
    </recommendedName>
</protein>